<sequence>MGGDGLGVGAGHAVGGHHGHEQFDPSSQTFQGLDGTYDNVHPVATMERISATTTSAAAIMGTAAAHPAADFHGGNGVDAHYGGYVNYQGQLAQAGNEFQSGNNDNSGNENRFAGYQATETAGDIELNW</sequence>
<dbReference type="Proteomes" id="UP000076874">
    <property type="component" value="Unassembled WGS sequence"/>
</dbReference>
<proteinExistence type="predicted"/>
<comment type="caution">
    <text evidence="2">The sequence shown here is derived from an EMBL/GenBank/DDBJ whole genome shotgun (WGS) entry which is preliminary data.</text>
</comment>
<dbReference type="EMBL" id="AZHD01000001">
    <property type="protein sequence ID" value="OAA68143.1"/>
    <property type="molecule type" value="Genomic_DNA"/>
</dbReference>
<evidence type="ECO:0000313" key="3">
    <source>
        <dbReference type="Proteomes" id="UP000076874"/>
    </source>
</evidence>
<organism evidence="2 3">
    <name type="scientific">Niveomyces insectorum RCEF 264</name>
    <dbReference type="NCBI Taxonomy" id="1081102"/>
    <lineage>
        <taxon>Eukaryota</taxon>
        <taxon>Fungi</taxon>
        <taxon>Dikarya</taxon>
        <taxon>Ascomycota</taxon>
        <taxon>Pezizomycotina</taxon>
        <taxon>Sordariomycetes</taxon>
        <taxon>Hypocreomycetidae</taxon>
        <taxon>Hypocreales</taxon>
        <taxon>Cordycipitaceae</taxon>
        <taxon>Niveomyces</taxon>
    </lineage>
</organism>
<name>A0A168A1X5_9HYPO</name>
<feature type="region of interest" description="Disordered" evidence="1">
    <location>
        <begin position="1"/>
        <end position="35"/>
    </location>
</feature>
<feature type="compositionally biased region" description="Gly residues" evidence="1">
    <location>
        <begin position="1"/>
        <end position="16"/>
    </location>
</feature>
<dbReference type="AlphaFoldDB" id="A0A168A1X5"/>
<evidence type="ECO:0000313" key="2">
    <source>
        <dbReference type="EMBL" id="OAA68143.1"/>
    </source>
</evidence>
<gene>
    <name evidence="2" type="ORF">SPI_00338</name>
</gene>
<accession>A0A168A1X5</accession>
<reference evidence="2 3" key="1">
    <citation type="journal article" date="2016" name="Genome Biol. Evol.">
        <title>Divergent and convergent evolution of fungal pathogenicity.</title>
        <authorList>
            <person name="Shang Y."/>
            <person name="Xiao G."/>
            <person name="Zheng P."/>
            <person name="Cen K."/>
            <person name="Zhan S."/>
            <person name="Wang C."/>
        </authorList>
    </citation>
    <scope>NUCLEOTIDE SEQUENCE [LARGE SCALE GENOMIC DNA]</scope>
    <source>
        <strain evidence="2 3">RCEF 264</strain>
    </source>
</reference>
<evidence type="ECO:0000256" key="1">
    <source>
        <dbReference type="SAM" id="MobiDB-lite"/>
    </source>
</evidence>
<keyword evidence="3" id="KW-1185">Reference proteome</keyword>
<protein>
    <submittedName>
        <fullName evidence="2">Uncharacterized protein</fullName>
    </submittedName>
</protein>